<keyword evidence="1" id="KW-1133">Transmembrane helix</keyword>
<keyword evidence="1" id="KW-0472">Membrane</keyword>
<protein>
    <recommendedName>
        <fullName evidence="4">DUF4179 domain-containing protein</fullName>
    </recommendedName>
</protein>
<evidence type="ECO:0000313" key="2">
    <source>
        <dbReference type="EMBL" id="OUP52984.1"/>
    </source>
</evidence>
<dbReference type="Proteomes" id="UP000195897">
    <property type="component" value="Unassembled WGS sequence"/>
</dbReference>
<evidence type="ECO:0000256" key="1">
    <source>
        <dbReference type="SAM" id="Phobius"/>
    </source>
</evidence>
<accession>A0A1Y4L8D2</accession>
<evidence type="ECO:0008006" key="4">
    <source>
        <dbReference type="Google" id="ProtNLM"/>
    </source>
</evidence>
<keyword evidence="1" id="KW-0812">Transmembrane</keyword>
<organism evidence="2 3">
    <name type="scientific">Butyricicoccus pullicaecorum</name>
    <dbReference type="NCBI Taxonomy" id="501571"/>
    <lineage>
        <taxon>Bacteria</taxon>
        <taxon>Bacillati</taxon>
        <taxon>Bacillota</taxon>
        <taxon>Clostridia</taxon>
        <taxon>Eubacteriales</taxon>
        <taxon>Butyricicoccaceae</taxon>
        <taxon>Butyricicoccus</taxon>
    </lineage>
</organism>
<feature type="transmembrane region" description="Helical" evidence="1">
    <location>
        <begin position="45"/>
        <end position="67"/>
    </location>
</feature>
<name>A0A1Y4L8D2_9FIRM</name>
<dbReference type="AlphaFoldDB" id="A0A1Y4L8D2"/>
<reference evidence="3" key="1">
    <citation type="submission" date="2017-04" db="EMBL/GenBank/DDBJ databases">
        <title>Function of individual gut microbiota members based on whole genome sequencing of pure cultures obtained from chicken caecum.</title>
        <authorList>
            <person name="Medvecky M."/>
            <person name="Cejkova D."/>
            <person name="Polansky O."/>
            <person name="Karasova D."/>
            <person name="Kubasova T."/>
            <person name="Cizek A."/>
            <person name="Rychlik I."/>
        </authorList>
    </citation>
    <scope>NUCLEOTIDE SEQUENCE [LARGE SCALE GENOMIC DNA]</scope>
    <source>
        <strain evidence="3">An180</strain>
    </source>
</reference>
<dbReference type="RefSeq" id="WP_087372331.1">
    <property type="nucleotide sequence ID" value="NZ_NFKK01000006.1"/>
</dbReference>
<evidence type="ECO:0000313" key="3">
    <source>
        <dbReference type="Proteomes" id="UP000195897"/>
    </source>
</evidence>
<gene>
    <name evidence="2" type="ORF">B5F17_07035</name>
</gene>
<sequence length="445" mass="48080">MTNHEKMSEQLDRIMESVVFEPRMEQAVRQRLHERRAPRRLTRRAVIAMGLCAVLVLSAGAIGLSVVDQMRSHAGSFAPAIQSPVATVVERDGIEVSVVGAYSDSYGATVYVAVRDTQGKNRLSADSHLSSWNLDAESDTKLSRAGVLDLNNLVSYDDQTQTAVFCLRGSGLQMSGAQPGSQHTYTLTLGTILPKAHELTFTLPPSTASETIAQTETIDQPLDLSLSWTDEPAEVPQAVMSEPVAEGVTVTAAGRLGDDYHVRLALSDCTAGKLNSDISTDSPLAYPDSYVSNIIFDDGHAIDYILHGARIPDASATDDLSFRLTYYTDPVLYGDWTIPVTFTVSEQIPLQIPAGCKLTSAELTAFHVLLTVPEDQTYAYGGTTVSIQYQNGEVITCSGNGWSLTDSAADGQAQYFMEWSTDEPVELAQVASVTVGDFVLTPVQE</sequence>
<dbReference type="EMBL" id="NFKK01000006">
    <property type="protein sequence ID" value="OUP52984.1"/>
    <property type="molecule type" value="Genomic_DNA"/>
</dbReference>
<proteinExistence type="predicted"/>
<comment type="caution">
    <text evidence="2">The sequence shown here is derived from an EMBL/GenBank/DDBJ whole genome shotgun (WGS) entry which is preliminary data.</text>
</comment>